<keyword evidence="3" id="KW-0698">rRNA processing</keyword>
<dbReference type="GO" id="GO:0005730">
    <property type="term" value="C:nucleolus"/>
    <property type="evidence" value="ECO:0007669"/>
    <property type="project" value="UniProtKB-SubCell"/>
</dbReference>
<accession>A0A915CDR8</accession>
<keyword evidence="10" id="KW-1185">Reference proteome</keyword>
<dbReference type="SUPFAM" id="SSF50978">
    <property type="entry name" value="WD40 repeat-like"/>
    <property type="match status" value="1"/>
</dbReference>
<dbReference type="Proteomes" id="UP000887569">
    <property type="component" value="Unplaced"/>
</dbReference>
<evidence type="ECO:0000259" key="9">
    <source>
        <dbReference type="Pfam" id="PF09384"/>
    </source>
</evidence>
<keyword evidence="6" id="KW-0539">Nucleus</keyword>
<evidence type="ECO:0000256" key="6">
    <source>
        <dbReference type="ARBA" id="ARBA00023242"/>
    </source>
</evidence>
<evidence type="ECO:0000256" key="7">
    <source>
        <dbReference type="ARBA" id="ARBA00045437"/>
    </source>
</evidence>
<name>A0A915CDR8_PARUN</name>
<feature type="repeat" description="WD" evidence="8">
    <location>
        <begin position="129"/>
        <end position="170"/>
    </location>
</feature>
<feature type="domain" description="U3 small nucleolar RNA-associated protein 15 C-terminal" evidence="9">
    <location>
        <begin position="388"/>
        <end position="521"/>
    </location>
</feature>
<evidence type="ECO:0000256" key="8">
    <source>
        <dbReference type="PROSITE-ProRule" id="PRU00221"/>
    </source>
</evidence>
<keyword evidence="5" id="KW-0677">Repeat</keyword>
<dbReference type="Pfam" id="PF00400">
    <property type="entry name" value="WD40"/>
    <property type="match status" value="4"/>
</dbReference>
<dbReference type="Gene3D" id="2.130.10.10">
    <property type="entry name" value="YVTN repeat-like/Quinoprotein amine dehydrogenase"/>
    <property type="match status" value="2"/>
</dbReference>
<evidence type="ECO:0000256" key="1">
    <source>
        <dbReference type="ARBA" id="ARBA00004604"/>
    </source>
</evidence>
<dbReference type="InterPro" id="IPR036322">
    <property type="entry name" value="WD40_repeat_dom_sf"/>
</dbReference>
<dbReference type="WBParaSite" id="PgR128_g014_t04">
    <property type="protein sequence ID" value="PgR128_g014_t04"/>
    <property type="gene ID" value="PgR128_g014"/>
</dbReference>
<reference evidence="11 12" key="1">
    <citation type="submission" date="2022-11" db="UniProtKB">
        <authorList>
            <consortium name="WormBaseParasite"/>
        </authorList>
    </citation>
    <scope>IDENTIFICATION</scope>
</reference>
<evidence type="ECO:0000256" key="4">
    <source>
        <dbReference type="ARBA" id="ARBA00022574"/>
    </source>
</evidence>
<evidence type="ECO:0000256" key="2">
    <source>
        <dbReference type="ARBA" id="ARBA00018260"/>
    </source>
</evidence>
<evidence type="ECO:0000313" key="10">
    <source>
        <dbReference type="Proteomes" id="UP000887569"/>
    </source>
</evidence>
<dbReference type="InterPro" id="IPR018983">
    <property type="entry name" value="U3_snoRNA-assocProt_15_C"/>
</dbReference>
<dbReference type="WBParaSite" id="PgR128_g014_t03">
    <property type="protein sequence ID" value="PgR128_g014_t03"/>
    <property type="gene ID" value="PgR128_g014"/>
</dbReference>
<proteinExistence type="predicted"/>
<dbReference type="SMART" id="SM00320">
    <property type="entry name" value="WD40"/>
    <property type="match status" value="7"/>
</dbReference>
<dbReference type="PANTHER" id="PTHR19924">
    <property type="entry name" value="UTP15 U3 SMALL NUCLEOLAR RNA-ASSOCIATED PROTEIN 15 FAMILY MEMBER"/>
    <property type="match status" value="1"/>
</dbReference>
<dbReference type="PANTHER" id="PTHR19924:SF26">
    <property type="entry name" value="U3 SMALL NUCLEOLAR RNA-ASSOCIATED PROTEIN 15 HOMOLOG"/>
    <property type="match status" value="1"/>
</dbReference>
<organism evidence="10 11">
    <name type="scientific">Parascaris univalens</name>
    <name type="common">Nematode worm</name>
    <dbReference type="NCBI Taxonomy" id="6257"/>
    <lineage>
        <taxon>Eukaryota</taxon>
        <taxon>Metazoa</taxon>
        <taxon>Ecdysozoa</taxon>
        <taxon>Nematoda</taxon>
        <taxon>Chromadorea</taxon>
        <taxon>Rhabditida</taxon>
        <taxon>Spirurina</taxon>
        <taxon>Ascaridomorpha</taxon>
        <taxon>Ascaridoidea</taxon>
        <taxon>Ascarididae</taxon>
        <taxon>Parascaris</taxon>
    </lineage>
</organism>
<evidence type="ECO:0000256" key="5">
    <source>
        <dbReference type="ARBA" id="ARBA00022737"/>
    </source>
</evidence>
<evidence type="ECO:0000313" key="11">
    <source>
        <dbReference type="WBParaSite" id="PgR128_g014_t03"/>
    </source>
</evidence>
<dbReference type="PROSITE" id="PS50082">
    <property type="entry name" value="WD_REPEATS_2"/>
    <property type="match status" value="2"/>
</dbReference>
<evidence type="ECO:0000256" key="3">
    <source>
        <dbReference type="ARBA" id="ARBA00022552"/>
    </source>
</evidence>
<sequence>VDMAQPYRRLPRLRSGKHEKQLSEDVLYWKRMKQLAIFQEPGNMTSTSFAPREPYYVASTSSVRLSIFDTLICEPISRYTRFKEAVFGATFRRDGRLLAVGGHEGKVRLFDVQRQGSAGGALKAPLRIYKAHSSPVHKALFSCSGKCIITMADDGSIKLFDISETKSVPLRVIEGAHKDRIRCGTASEISEHIFVSGSYDHQAKVWDTREEGNEPLVCIDHDAPIEAVVLLRGDAVLATAGGTTIKLWDIASGGRLLCTLQNHHKSVTCMCLATNGTRLLSGGLDKRINIFRIDGASYAVVHSLSVPAPVYTLAISGDDQCMAVGMGNLLAIFRRDVSGKHEQTLREAKAVGAGLEYSMKIPMAPPAPEQRQRGGLKYGVDITAPLAPKLHLGRIDILLRQYKHWKAVDVLFRNRHYWENSPDLVVAAFMEIYGRKALPFSLAGRDAETIRPILVFLSRYLFRSNYFTTLSIVASTLFEVYAEVQVDPTLMKYFQKLNDAVARELSLQKTLRQAIGAMEVLFASSRSGSKSRSIEDNEFFGDVIILPITLSMKEQRNDHSREGEKQMDIDRES</sequence>
<dbReference type="GO" id="GO:0006364">
    <property type="term" value="P:rRNA processing"/>
    <property type="evidence" value="ECO:0007669"/>
    <property type="project" value="UniProtKB-KW"/>
</dbReference>
<protein>
    <recommendedName>
        <fullName evidence="2">U3 small nucleolar RNA-associated protein 15 homolog</fullName>
    </recommendedName>
</protein>
<keyword evidence="4 8" id="KW-0853">WD repeat</keyword>
<dbReference type="Pfam" id="PF09384">
    <property type="entry name" value="UTP15_C"/>
    <property type="match status" value="1"/>
</dbReference>
<dbReference type="InterPro" id="IPR001680">
    <property type="entry name" value="WD40_rpt"/>
</dbReference>
<dbReference type="GO" id="GO:0045943">
    <property type="term" value="P:positive regulation of transcription by RNA polymerase I"/>
    <property type="evidence" value="ECO:0007669"/>
    <property type="project" value="TreeGrafter"/>
</dbReference>
<dbReference type="InterPro" id="IPR015943">
    <property type="entry name" value="WD40/YVTN_repeat-like_dom_sf"/>
</dbReference>
<evidence type="ECO:0000313" key="12">
    <source>
        <dbReference type="WBParaSite" id="PgR128_g014_t04"/>
    </source>
</evidence>
<feature type="repeat" description="WD" evidence="8">
    <location>
        <begin position="260"/>
        <end position="301"/>
    </location>
</feature>
<comment type="function">
    <text evidence="7">Ribosome biogenesis factor. Involved in nucleolar processing of pre-18S ribosomal RNA. Required for optimal pre-ribosomal RNA transcription by RNA polymerase I. Part of the small subunit (SSU) processome, first precursor of the small eukaryotic ribosomal subunit. During the assembly of the SSU processome in the nucleolus, many ribosome biogenesis factors, an RNA chaperone and ribosomal proteins associate with the nascent pre-rRNA and work in concert to generate RNA folding, modifications, rearrangements and cleavage as well as targeted degradation of pre-ribosomal RNA by the RNA exosome.</text>
</comment>
<dbReference type="AlphaFoldDB" id="A0A915CDR8"/>
<comment type="subcellular location">
    <subcellularLocation>
        <location evidence="1">Nucleus</location>
        <location evidence="1">Nucleolus</location>
    </subcellularLocation>
</comment>